<accession>A0AA86S2P0</accession>
<dbReference type="Gramene" id="rna-AYBTSS11_LOCUS5048">
    <property type="protein sequence ID" value="CAJ1931072.1"/>
    <property type="gene ID" value="gene-AYBTSS11_LOCUS5048"/>
</dbReference>
<gene>
    <name evidence="1" type="ORF">AYBTSS11_LOCUS5048</name>
</gene>
<dbReference type="EMBL" id="OY731399">
    <property type="protein sequence ID" value="CAJ1931072.1"/>
    <property type="molecule type" value="Genomic_DNA"/>
</dbReference>
<protein>
    <submittedName>
        <fullName evidence="1">Uncharacterized protein</fullName>
    </submittedName>
</protein>
<sequence length="164" mass="18603">MHKTVLSMRSRSCSGHRKRKRQEEGMITCDKTGVNYMDNFDIEPLIFFVVYLQPSKLRLRRSSDGFVLVQLSPVTATRRAFRGFACGVGHVGNDFDNVSEVVHCVTWRDWEGQGERDTCRVVVSRRYTRHADKGVVSWILCMTGGGGQNGYSWRLQQGCEGVPP</sequence>
<proteinExistence type="predicted"/>
<dbReference type="AlphaFoldDB" id="A0AA86S2P0"/>
<dbReference type="Proteomes" id="UP001189624">
    <property type="component" value="Chromosome 2"/>
</dbReference>
<name>A0AA86S2P0_9FABA</name>
<organism evidence="1 2">
    <name type="scientific">Sphenostylis stenocarpa</name>
    <dbReference type="NCBI Taxonomy" id="92480"/>
    <lineage>
        <taxon>Eukaryota</taxon>
        <taxon>Viridiplantae</taxon>
        <taxon>Streptophyta</taxon>
        <taxon>Embryophyta</taxon>
        <taxon>Tracheophyta</taxon>
        <taxon>Spermatophyta</taxon>
        <taxon>Magnoliopsida</taxon>
        <taxon>eudicotyledons</taxon>
        <taxon>Gunneridae</taxon>
        <taxon>Pentapetalae</taxon>
        <taxon>rosids</taxon>
        <taxon>fabids</taxon>
        <taxon>Fabales</taxon>
        <taxon>Fabaceae</taxon>
        <taxon>Papilionoideae</taxon>
        <taxon>50 kb inversion clade</taxon>
        <taxon>NPAAA clade</taxon>
        <taxon>indigoferoid/millettioid clade</taxon>
        <taxon>Phaseoleae</taxon>
        <taxon>Sphenostylis</taxon>
    </lineage>
</organism>
<evidence type="ECO:0000313" key="1">
    <source>
        <dbReference type="EMBL" id="CAJ1931072.1"/>
    </source>
</evidence>
<reference evidence="1" key="1">
    <citation type="submission" date="2023-10" db="EMBL/GenBank/DDBJ databases">
        <authorList>
            <person name="Domelevo Entfellner J.-B."/>
        </authorList>
    </citation>
    <scope>NUCLEOTIDE SEQUENCE</scope>
</reference>
<evidence type="ECO:0000313" key="2">
    <source>
        <dbReference type="Proteomes" id="UP001189624"/>
    </source>
</evidence>
<keyword evidence="2" id="KW-1185">Reference proteome</keyword>